<dbReference type="Proteomes" id="UP001500967">
    <property type="component" value="Unassembled WGS sequence"/>
</dbReference>
<sequence>MPLVPTDDTTGVAPAFWTPSIAKSADDSDEARTAGADSTPEPPADGTGHRAAPPPATEPADVAGSPPADDGRSAADAEPEVNPTADTQALRSLGDDALPVFLDTTGRRRRRVRALLWLVSLAGLTYAAVLVLSLLSGHDAQSLGAPDFRPGERSPAATGAPVASTGAAIPRTTAPAAERPVAPDGSRAPDPQRAATTPAEAPRSRAAAPSRPAAAPATPATPPATSAQPADPPSPAPPSTPSTPAASASPGGGIVDRILDTLFP</sequence>
<proteinExistence type="predicted"/>
<keyword evidence="2" id="KW-0812">Transmembrane</keyword>
<dbReference type="EMBL" id="BAAAGX010000020">
    <property type="protein sequence ID" value="GAA0260661.1"/>
    <property type="molecule type" value="Genomic_DNA"/>
</dbReference>
<feature type="transmembrane region" description="Helical" evidence="2">
    <location>
        <begin position="114"/>
        <end position="135"/>
    </location>
</feature>
<dbReference type="RefSeq" id="WP_344651595.1">
    <property type="nucleotide sequence ID" value="NZ_BAAAGX010000020.1"/>
</dbReference>
<keyword evidence="4" id="KW-1185">Reference proteome</keyword>
<feature type="region of interest" description="Disordered" evidence="1">
    <location>
        <begin position="145"/>
        <end position="264"/>
    </location>
</feature>
<reference evidence="4" key="1">
    <citation type="journal article" date="2019" name="Int. J. Syst. Evol. Microbiol.">
        <title>The Global Catalogue of Microorganisms (GCM) 10K type strain sequencing project: providing services to taxonomists for standard genome sequencing and annotation.</title>
        <authorList>
            <consortium name="The Broad Institute Genomics Platform"/>
            <consortium name="The Broad Institute Genome Sequencing Center for Infectious Disease"/>
            <person name="Wu L."/>
            <person name="Ma J."/>
        </authorList>
    </citation>
    <scope>NUCLEOTIDE SEQUENCE [LARGE SCALE GENOMIC DNA]</scope>
    <source>
        <strain evidence="4">JCM 10425</strain>
    </source>
</reference>
<feature type="compositionally biased region" description="Pro residues" evidence="1">
    <location>
        <begin position="230"/>
        <end position="241"/>
    </location>
</feature>
<feature type="compositionally biased region" description="Low complexity" evidence="1">
    <location>
        <begin position="191"/>
        <end position="229"/>
    </location>
</feature>
<evidence type="ECO:0000313" key="4">
    <source>
        <dbReference type="Proteomes" id="UP001500967"/>
    </source>
</evidence>
<evidence type="ECO:0000256" key="1">
    <source>
        <dbReference type="SAM" id="MobiDB-lite"/>
    </source>
</evidence>
<keyword evidence="2" id="KW-0472">Membrane</keyword>
<gene>
    <name evidence="3" type="ORF">GCM10009539_52680</name>
</gene>
<feature type="region of interest" description="Disordered" evidence="1">
    <location>
        <begin position="1"/>
        <end position="83"/>
    </location>
</feature>
<accession>A0ABP3EG93</accession>
<protein>
    <submittedName>
        <fullName evidence="3">Uncharacterized protein</fullName>
    </submittedName>
</protein>
<comment type="caution">
    <text evidence="3">The sequence shown here is derived from an EMBL/GenBank/DDBJ whole genome shotgun (WGS) entry which is preliminary data.</text>
</comment>
<evidence type="ECO:0000313" key="3">
    <source>
        <dbReference type="EMBL" id="GAA0260661.1"/>
    </source>
</evidence>
<evidence type="ECO:0000256" key="2">
    <source>
        <dbReference type="SAM" id="Phobius"/>
    </source>
</evidence>
<keyword evidence="2" id="KW-1133">Transmembrane helix</keyword>
<name>A0ABP3EG93_9ACTN</name>
<organism evidence="3 4">
    <name type="scientific">Cryptosporangium japonicum</name>
    <dbReference type="NCBI Taxonomy" id="80872"/>
    <lineage>
        <taxon>Bacteria</taxon>
        <taxon>Bacillati</taxon>
        <taxon>Actinomycetota</taxon>
        <taxon>Actinomycetes</taxon>
        <taxon>Cryptosporangiales</taxon>
        <taxon>Cryptosporangiaceae</taxon>
        <taxon>Cryptosporangium</taxon>
    </lineage>
</organism>